<dbReference type="PIRSF" id="PIRSF002854">
    <property type="entry name" value="MetQ"/>
    <property type="match status" value="1"/>
</dbReference>
<evidence type="ECO:0000256" key="7">
    <source>
        <dbReference type="SAM" id="SignalP"/>
    </source>
</evidence>
<comment type="subcellular location">
    <subcellularLocation>
        <location evidence="1">Membrane</location>
        <topology evidence="1">Lipid-anchor</topology>
    </subcellularLocation>
</comment>
<feature type="signal peptide" evidence="7">
    <location>
        <begin position="1"/>
        <end position="19"/>
    </location>
</feature>
<dbReference type="RefSeq" id="WP_284132666.1">
    <property type="nucleotide sequence ID" value="NZ_JASKYM010000003.1"/>
</dbReference>
<evidence type="ECO:0000256" key="1">
    <source>
        <dbReference type="ARBA" id="ARBA00004635"/>
    </source>
</evidence>
<dbReference type="CDD" id="cd13526">
    <property type="entry name" value="PBP2_lipoprotein_MetQ_like"/>
    <property type="match status" value="1"/>
</dbReference>
<dbReference type="PANTHER" id="PTHR30429:SF3">
    <property type="entry name" value="LIPOPROTEIN"/>
    <property type="match status" value="1"/>
</dbReference>
<dbReference type="PROSITE" id="PS51257">
    <property type="entry name" value="PROKAR_LIPOPROTEIN"/>
    <property type="match status" value="1"/>
</dbReference>
<keyword evidence="3" id="KW-0472">Membrane</keyword>
<evidence type="ECO:0000256" key="2">
    <source>
        <dbReference type="ARBA" id="ARBA00022729"/>
    </source>
</evidence>
<dbReference type="Gene3D" id="3.40.190.10">
    <property type="entry name" value="Periplasmic binding protein-like II"/>
    <property type="match status" value="2"/>
</dbReference>
<dbReference type="NCBIfam" id="TIGR00363">
    <property type="entry name" value="MetQ/NlpA family lipoprotein"/>
    <property type="match status" value="1"/>
</dbReference>
<evidence type="ECO:0000256" key="5">
    <source>
        <dbReference type="ARBA" id="ARBA00023288"/>
    </source>
</evidence>
<gene>
    <name evidence="8" type="ORF">QOZ84_09225</name>
</gene>
<evidence type="ECO:0000256" key="3">
    <source>
        <dbReference type="ARBA" id="ARBA00023136"/>
    </source>
</evidence>
<keyword evidence="5 6" id="KW-0449">Lipoprotein</keyword>
<organism evidence="8 9">
    <name type="scientific">Romboutsia sedimentorum</name>
    <dbReference type="NCBI Taxonomy" id="1368474"/>
    <lineage>
        <taxon>Bacteria</taxon>
        <taxon>Bacillati</taxon>
        <taxon>Bacillota</taxon>
        <taxon>Clostridia</taxon>
        <taxon>Peptostreptococcales</taxon>
        <taxon>Peptostreptococcaceae</taxon>
        <taxon>Romboutsia</taxon>
    </lineage>
</organism>
<comment type="similarity">
    <text evidence="6">Belongs to the nlpA lipoprotein family.</text>
</comment>
<proteinExistence type="inferred from homology"/>
<dbReference type="PANTHER" id="PTHR30429">
    <property type="entry name" value="D-METHIONINE-BINDING LIPOPROTEIN METQ"/>
    <property type="match status" value="1"/>
</dbReference>
<evidence type="ECO:0000313" key="8">
    <source>
        <dbReference type="EMBL" id="MDK2563729.1"/>
    </source>
</evidence>
<evidence type="ECO:0000313" key="9">
    <source>
        <dbReference type="Proteomes" id="UP001301012"/>
    </source>
</evidence>
<reference evidence="8 9" key="1">
    <citation type="submission" date="2023-05" db="EMBL/GenBank/DDBJ databases">
        <title>Rombocin, a short stable natural nisin variant, displays selective antimicrobial activity against Listeria monocytogenes and employs dual mode of action to kill target bacterial strains.</title>
        <authorList>
            <person name="Wambui J."/>
            <person name="Stephan R."/>
            <person name="Kuipers O.P."/>
        </authorList>
    </citation>
    <scope>NUCLEOTIDE SEQUENCE [LARGE SCALE GENOMIC DNA]</scope>
    <source>
        <strain evidence="8 9">RC002</strain>
    </source>
</reference>
<comment type="caution">
    <text evidence="8">The sequence shown here is derived from an EMBL/GenBank/DDBJ whole genome shotgun (WGS) entry which is preliminary data.</text>
</comment>
<keyword evidence="9" id="KW-1185">Reference proteome</keyword>
<dbReference type="SUPFAM" id="SSF53850">
    <property type="entry name" value="Periplasmic binding protein-like II"/>
    <property type="match status" value="1"/>
</dbReference>
<accession>A0ABT7E9X3</accession>
<feature type="chain" id="PRO_5046981184" description="Lipoprotein" evidence="7">
    <location>
        <begin position="20"/>
        <end position="270"/>
    </location>
</feature>
<dbReference type="Pfam" id="PF03180">
    <property type="entry name" value="Lipoprotein_9"/>
    <property type="match status" value="1"/>
</dbReference>
<dbReference type="Proteomes" id="UP001301012">
    <property type="component" value="Unassembled WGS sequence"/>
</dbReference>
<keyword evidence="2 7" id="KW-0732">Signal</keyword>
<protein>
    <recommendedName>
        <fullName evidence="6">Lipoprotein</fullName>
    </recommendedName>
</protein>
<evidence type="ECO:0000256" key="4">
    <source>
        <dbReference type="ARBA" id="ARBA00023139"/>
    </source>
</evidence>
<name>A0ABT7E9X3_9FIRM</name>
<dbReference type="InterPro" id="IPR004872">
    <property type="entry name" value="Lipoprotein_NlpA"/>
</dbReference>
<keyword evidence="4" id="KW-0564">Palmitate</keyword>
<evidence type="ECO:0000256" key="6">
    <source>
        <dbReference type="PIRNR" id="PIRNR002854"/>
    </source>
</evidence>
<dbReference type="EMBL" id="JASKYM010000003">
    <property type="protein sequence ID" value="MDK2563729.1"/>
    <property type="molecule type" value="Genomic_DNA"/>
</dbReference>
<sequence length="270" mass="29804">MKKIVALLLTLIISVGSLVGCSSKSSEDKKTVKLGVTGEEHEIWDLVKEKLAKEDINLEIISFSDYIKPNIALDEGEIDINAFQHQAYLDNFNKERKLKLVSIGDTVFAPMAIYPGKLKSLEKLNQGSKIAIPNDATNLGRALILLQSAGLIKLKDDVGLLPTLKDIVDNPKKLEIIELTATQIPRSLQDVDVAVINSGVAVNVKLSPTKDALFIEDSNLETSKPYINLVATKEENRDNEVYKKVVKAYQSEDVKKAINKLYKGESIPAF</sequence>